<name>A0AAE9ILJ6_CAEBR</name>
<dbReference type="Proteomes" id="UP000827892">
    <property type="component" value="Chromosome III"/>
</dbReference>
<reference evidence="2 3" key="1">
    <citation type="submission" date="2022-05" db="EMBL/GenBank/DDBJ databases">
        <title>Chromosome-level reference genomes for two strains of Caenorhabditis briggsae: an improved platform for comparative genomics.</title>
        <authorList>
            <person name="Stevens L."/>
            <person name="Andersen E.C."/>
        </authorList>
    </citation>
    <scope>NUCLEOTIDE SEQUENCE [LARGE SCALE GENOMIC DNA]</scope>
    <source>
        <strain evidence="2">QX1410_ONT</strain>
        <tissue evidence="2">Whole-organism</tissue>
    </source>
</reference>
<accession>A0AAE9ILJ6</accession>
<dbReference type="AlphaFoldDB" id="A0AAE9ILJ6"/>
<protein>
    <submittedName>
        <fullName evidence="2">Uncharacterized protein</fullName>
    </submittedName>
</protein>
<evidence type="ECO:0000313" key="3">
    <source>
        <dbReference type="Proteomes" id="UP000827892"/>
    </source>
</evidence>
<sequence length="247" mass="27973">MGKSGKWQRTMNKNWLIFTFLTSTVLTEKIDGDVGIEDLIAQSNLVTVDPANPFNIPTINWEDILKNIPTIPPIVLPTLDPNFWQNIPTLPPLPTLDPDFWRNLPTLPPLPTLDPNFWQNLISLPTLPPLQFPTLDSNFWKNLPTLPPIPTPTPRTAQCTYKLGQEVLTNSSFAETLNYTNVQSVLDEMLQKSVEICNGFQTQKLTDLSFKYGVLQDSLLENSGKFGESYGNWEDFKSTDTNFYTPI</sequence>
<evidence type="ECO:0000313" key="2">
    <source>
        <dbReference type="EMBL" id="ULT98529.1"/>
    </source>
</evidence>
<proteinExistence type="predicted"/>
<evidence type="ECO:0000256" key="1">
    <source>
        <dbReference type="SAM" id="SignalP"/>
    </source>
</evidence>
<organism evidence="2 3">
    <name type="scientific">Caenorhabditis briggsae</name>
    <dbReference type="NCBI Taxonomy" id="6238"/>
    <lineage>
        <taxon>Eukaryota</taxon>
        <taxon>Metazoa</taxon>
        <taxon>Ecdysozoa</taxon>
        <taxon>Nematoda</taxon>
        <taxon>Chromadorea</taxon>
        <taxon>Rhabditida</taxon>
        <taxon>Rhabditina</taxon>
        <taxon>Rhabditomorpha</taxon>
        <taxon>Rhabditoidea</taxon>
        <taxon>Rhabditidae</taxon>
        <taxon>Peloderinae</taxon>
        <taxon>Caenorhabditis</taxon>
    </lineage>
</organism>
<feature type="chain" id="PRO_5042297165" evidence="1">
    <location>
        <begin position="28"/>
        <end position="247"/>
    </location>
</feature>
<gene>
    <name evidence="2" type="ORF">L3Y34_000119</name>
</gene>
<keyword evidence="1" id="KW-0732">Signal</keyword>
<feature type="signal peptide" evidence="1">
    <location>
        <begin position="1"/>
        <end position="27"/>
    </location>
</feature>
<dbReference type="EMBL" id="CP090893">
    <property type="protein sequence ID" value="ULT98529.1"/>
    <property type="molecule type" value="Genomic_DNA"/>
</dbReference>